<accession>A0A6B8WAX4</accession>
<dbReference type="Proteomes" id="UP000424462">
    <property type="component" value="Chromosome"/>
</dbReference>
<reference evidence="3 4" key="1">
    <citation type="submission" date="2019-11" db="EMBL/GenBank/DDBJ databases">
        <title>Complete genome sequence of Corynebacterium kalinowskii 1959, a novel Corynebacterium species isolated from soil of a small paddock in Vilsendorf, Germany.</title>
        <authorList>
            <person name="Schaffert L."/>
            <person name="Ruwe M."/>
            <person name="Milse J."/>
            <person name="Hanuschka K."/>
            <person name="Ortseifen V."/>
            <person name="Droste J."/>
            <person name="Brandt D."/>
            <person name="Schlueter L."/>
            <person name="Kutter Y."/>
            <person name="Vinke S."/>
            <person name="Viehoefer P."/>
            <person name="Jacob L."/>
            <person name="Luebke N.-C."/>
            <person name="Schulte-Berndt E."/>
            <person name="Hain C."/>
            <person name="Linder M."/>
            <person name="Schmidt P."/>
            <person name="Wollenschlaeger L."/>
            <person name="Luttermann T."/>
            <person name="Thieme E."/>
            <person name="Hassa J."/>
            <person name="Haak M."/>
            <person name="Wittchen M."/>
            <person name="Mentz A."/>
            <person name="Persicke M."/>
            <person name="Busche T."/>
            <person name="Ruckert C."/>
        </authorList>
    </citation>
    <scope>NUCLEOTIDE SEQUENCE [LARGE SCALE GENOMIC DNA]</scope>
    <source>
        <strain evidence="3 4">2039</strain>
    </source>
</reference>
<sequence length="86" mass="9074">MKNWLLPLGIGACVILAGIIYFTTGSALLALLLALGGMLLAVVGHPITGHVPRRRSDTDAKATKQHQEENPGATVGDSIEVLSRQE</sequence>
<evidence type="ECO:0000313" key="4">
    <source>
        <dbReference type="Proteomes" id="UP000424462"/>
    </source>
</evidence>
<keyword evidence="2" id="KW-0472">Membrane</keyword>
<evidence type="ECO:0000256" key="2">
    <source>
        <dbReference type="SAM" id="Phobius"/>
    </source>
</evidence>
<dbReference type="KEGG" id="cok:COCCU_12725"/>
<dbReference type="AlphaFoldDB" id="A0A6B8WAX4"/>
<keyword evidence="2" id="KW-1133">Transmembrane helix</keyword>
<organism evidence="3 4">
    <name type="scientific">Corynebacterium occultum</name>
    <dbReference type="NCBI Taxonomy" id="2675219"/>
    <lineage>
        <taxon>Bacteria</taxon>
        <taxon>Bacillati</taxon>
        <taxon>Actinomycetota</taxon>
        <taxon>Actinomycetes</taxon>
        <taxon>Mycobacteriales</taxon>
        <taxon>Corynebacteriaceae</taxon>
        <taxon>Corynebacterium</taxon>
    </lineage>
</organism>
<feature type="transmembrane region" description="Helical" evidence="2">
    <location>
        <begin position="28"/>
        <end position="47"/>
    </location>
</feature>
<dbReference type="EMBL" id="CP046455">
    <property type="protein sequence ID" value="QGU08445.1"/>
    <property type="molecule type" value="Genomic_DNA"/>
</dbReference>
<protein>
    <submittedName>
        <fullName evidence="3">Uncharacterized protein</fullName>
    </submittedName>
</protein>
<feature type="region of interest" description="Disordered" evidence="1">
    <location>
        <begin position="52"/>
        <end position="86"/>
    </location>
</feature>
<name>A0A6B8WAX4_9CORY</name>
<proteinExistence type="predicted"/>
<keyword evidence="2" id="KW-0812">Transmembrane</keyword>
<feature type="compositionally biased region" description="Basic and acidic residues" evidence="1">
    <location>
        <begin position="54"/>
        <end position="69"/>
    </location>
</feature>
<evidence type="ECO:0000313" key="3">
    <source>
        <dbReference type="EMBL" id="QGU08445.1"/>
    </source>
</evidence>
<feature type="transmembrane region" description="Helical" evidence="2">
    <location>
        <begin position="5"/>
        <end position="22"/>
    </location>
</feature>
<keyword evidence="4" id="KW-1185">Reference proteome</keyword>
<evidence type="ECO:0000256" key="1">
    <source>
        <dbReference type="SAM" id="MobiDB-lite"/>
    </source>
</evidence>
<dbReference type="RefSeq" id="WP_156231998.1">
    <property type="nucleotide sequence ID" value="NZ_CP046455.1"/>
</dbReference>
<gene>
    <name evidence="3" type="ORF">COCCU_12725</name>
</gene>